<gene>
    <name evidence="1" type="ORF">KI810_04005</name>
</gene>
<sequence length="123" mass="13930">MKQKELTDAIICCFYTVYNTLGYGFLEKVYENALKVELGKRGLKAKVQYPITVQYNGEPVGEYFADILVEDEVIVEIKAAKTLLNEHEAQLLNYLKGTGKEVGLLLNFGPSPQVKRRVFDNSH</sequence>
<dbReference type="EMBL" id="JAHCVK010000001">
    <property type="protein sequence ID" value="MBT0652206.1"/>
    <property type="molecule type" value="Genomic_DNA"/>
</dbReference>
<evidence type="ECO:0000313" key="2">
    <source>
        <dbReference type="Proteomes" id="UP000756860"/>
    </source>
</evidence>
<reference evidence="1 2" key="1">
    <citation type="submission" date="2021-05" db="EMBL/GenBank/DDBJ databases">
        <title>The draft genome of Geobacter luticola JCM 17780.</title>
        <authorList>
            <person name="Xu Z."/>
            <person name="Masuda Y."/>
            <person name="Itoh H."/>
            <person name="Senoo K."/>
        </authorList>
    </citation>
    <scope>NUCLEOTIDE SEQUENCE [LARGE SCALE GENOMIC DNA]</scope>
    <source>
        <strain evidence="1 2">JCM 17780</strain>
    </source>
</reference>
<evidence type="ECO:0000313" key="1">
    <source>
        <dbReference type="EMBL" id="MBT0652206.1"/>
    </source>
</evidence>
<keyword evidence="2" id="KW-1185">Reference proteome</keyword>
<dbReference type="Pfam" id="PF13366">
    <property type="entry name" value="PDDEXK_3"/>
    <property type="match status" value="1"/>
</dbReference>
<dbReference type="InterPro" id="IPR026350">
    <property type="entry name" value="GxxExxY"/>
</dbReference>
<protein>
    <submittedName>
        <fullName evidence="1">GxxExxY protein</fullName>
    </submittedName>
</protein>
<comment type="caution">
    <text evidence="1">The sequence shown here is derived from an EMBL/GenBank/DDBJ whole genome shotgun (WGS) entry which is preliminary data.</text>
</comment>
<dbReference type="Proteomes" id="UP000756860">
    <property type="component" value="Unassembled WGS sequence"/>
</dbReference>
<organism evidence="1 2">
    <name type="scientific">Geomobilimonas luticola</name>
    <dbReference type="NCBI Taxonomy" id="1114878"/>
    <lineage>
        <taxon>Bacteria</taxon>
        <taxon>Pseudomonadati</taxon>
        <taxon>Thermodesulfobacteriota</taxon>
        <taxon>Desulfuromonadia</taxon>
        <taxon>Geobacterales</taxon>
        <taxon>Geobacteraceae</taxon>
        <taxon>Geomobilimonas</taxon>
    </lineage>
</organism>
<proteinExistence type="predicted"/>
<name>A0ABS5SA09_9BACT</name>
<accession>A0ABS5SA09</accession>
<dbReference type="NCBIfam" id="TIGR04256">
    <property type="entry name" value="GxxExxY"/>
    <property type="match status" value="1"/>
</dbReference>